<dbReference type="KEGG" id="pms:KNP414_01190"/>
<reference evidence="2 3" key="2">
    <citation type="journal article" date="2013" name="Genome Announc.">
        <title>Genome Sequence of Growth-Improving Paenibacillus mucilaginosus Strain KNP414.</title>
        <authorList>
            <person name="Lu J.J."/>
            <person name="Wang J.F."/>
            <person name="Hu X.F."/>
        </authorList>
    </citation>
    <scope>NUCLEOTIDE SEQUENCE [LARGE SCALE GENOMIC DNA]</scope>
    <source>
        <strain evidence="2 3">KNP414</strain>
    </source>
</reference>
<evidence type="ECO:0000259" key="1">
    <source>
        <dbReference type="PROSITE" id="PS51534"/>
    </source>
</evidence>
<evidence type="ECO:0000313" key="3">
    <source>
        <dbReference type="Proteomes" id="UP000006620"/>
    </source>
</evidence>
<dbReference type="Proteomes" id="UP000006620">
    <property type="component" value="Chromosome"/>
</dbReference>
<dbReference type="PROSITE" id="PS51534">
    <property type="entry name" value="SEFIR"/>
    <property type="match status" value="1"/>
</dbReference>
<dbReference type="InterPro" id="IPR013568">
    <property type="entry name" value="SEFIR_dom"/>
</dbReference>
<protein>
    <submittedName>
        <fullName evidence="2">SEFIR domain protein</fullName>
    </submittedName>
</protein>
<dbReference type="Gene3D" id="3.40.50.10140">
    <property type="entry name" value="Toll/interleukin-1 receptor homology (TIR) domain"/>
    <property type="match status" value="1"/>
</dbReference>
<dbReference type="RefSeq" id="WP_013914919.1">
    <property type="nucleotide sequence ID" value="NC_015690.1"/>
</dbReference>
<feature type="domain" description="SEFIR" evidence="1">
    <location>
        <begin position="6"/>
        <end position="142"/>
    </location>
</feature>
<proteinExistence type="predicted"/>
<evidence type="ECO:0000313" key="2">
    <source>
        <dbReference type="EMBL" id="AEI39757.1"/>
    </source>
</evidence>
<reference evidence="3" key="1">
    <citation type="submission" date="2011-06" db="EMBL/GenBank/DDBJ databases">
        <title>Complete genome sequence of Paenibacillus mucilaginosus KNP414.</title>
        <authorList>
            <person name="Wang J."/>
            <person name="Hu S."/>
            <person name="Hu X."/>
            <person name="Zhang B."/>
            <person name="Dong D."/>
            <person name="Zhang S."/>
            <person name="Zhao K."/>
            <person name="Wu D."/>
        </authorList>
    </citation>
    <scope>NUCLEOTIDE SEQUENCE [LARGE SCALE GENOMIC DNA]</scope>
    <source>
        <strain evidence="3">KNP414</strain>
    </source>
</reference>
<organism evidence="2 3">
    <name type="scientific">Paenibacillus mucilaginosus (strain KNP414)</name>
    <dbReference type="NCBI Taxonomy" id="1036673"/>
    <lineage>
        <taxon>Bacteria</taxon>
        <taxon>Bacillati</taxon>
        <taxon>Bacillota</taxon>
        <taxon>Bacilli</taxon>
        <taxon>Bacillales</taxon>
        <taxon>Paenibacillaceae</taxon>
        <taxon>Paenibacillus</taxon>
    </lineage>
</organism>
<dbReference type="InterPro" id="IPR035897">
    <property type="entry name" value="Toll_tir_struct_dom_sf"/>
</dbReference>
<dbReference type="EMBL" id="CP002869">
    <property type="protein sequence ID" value="AEI39757.1"/>
    <property type="molecule type" value="Genomic_DNA"/>
</dbReference>
<accession>F8FF57</accession>
<name>F8FF57_PAEMK</name>
<dbReference type="Pfam" id="PF08357">
    <property type="entry name" value="SEFIR"/>
    <property type="match status" value="1"/>
</dbReference>
<dbReference type="HOGENOM" id="CLU_574697_0_0_9"/>
<sequence>MDQPKAAPTFISYAWSSPEHQRWVIELAERLENDGVEVKIDVWDLKEGHNKYAFMESMVTSPSIERILVICDKVYKEKADQRKGGVGTETQIISPELYENVTQEKVIPIIAEVDEEGRAYVPVYCKSNIYIDLSSQDQFEQEYEKLVRNLYNKPMHRRPERGKAPAYINENSISTIKEASINNQLKDAYTRAPQRVKGLTRQFLDEFLLTLKQFEYQSSEDKTIDEIVYNNVHNMLPLRNEFVRFIEQICDNQENLPLDNFISFFEQFYLYTQPNINDDEEQCDHYKFFIRETFIFLVMVLIDKRRFEEIASLTMSSYFIGERQEPMTFTEFCQHTYSLDERRKRRLQNRLFSNSAEILIRERATDRYNKSRIVEADLLLYHISKKFNHNEFEKWFPYTYVYRKGENLSFFTRLQSQNFALEAVKLFKCQSILDLKNYIENQIETDEGYGLVPGRIPRLRDLIPPEKLAVKN</sequence>
<gene>
    <name evidence="2" type="ordered locus">KNP414_01190</name>
</gene>
<dbReference type="AlphaFoldDB" id="F8FF57"/>
<dbReference type="PATRIC" id="fig|1036673.3.peg.1038"/>